<organism evidence="3 4">
    <name type="scientific">Desulfomonile tiedjei (strain ATCC 49306 / DSM 6799 / DCB-1)</name>
    <dbReference type="NCBI Taxonomy" id="706587"/>
    <lineage>
        <taxon>Bacteria</taxon>
        <taxon>Pseudomonadati</taxon>
        <taxon>Thermodesulfobacteriota</taxon>
        <taxon>Desulfomonilia</taxon>
        <taxon>Desulfomonilales</taxon>
        <taxon>Desulfomonilaceae</taxon>
        <taxon>Desulfomonile</taxon>
    </lineage>
</organism>
<dbReference type="InterPro" id="IPR013766">
    <property type="entry name" value="Thioredoxin_domain"/>
</dbReference>
<evidence type="ECO:0000313" key="3">
    <source>
        <dbReference type="EMBL" id="AFM23391.1"/>
    </source>
</evidence>
<gene>
    <name evidence="3" type="ordered locus">Desti_0665</name>
</gene>
<dbReference type="KEGG" id="dti:Desti_0665"/>
<dbReference type="SUPFAM" id="SSF52833">
    <property type="entry name" value="Thioredoxin-like"/>
    <property type="match status" value="1"/>
</dbReference>
<dbReference type="HOGENOM" id="CLU_042529_11_2_7"/>
<dbReference type="PANTHER" id="PTHR42852">
    <property type="entry name" value="THIOL:DISULFIDE INTERCHANGE PROTEIN DSBE"/>
    <property type="match status" value="1"/>
</dbReference>
<dbReference type="InterPro" id="IPR050553">
    <property type="entry name" value="Thioredoxin_ResA/DsbE_sf"/>
</dbReference>
<dbReference type="Pfam" id="PF00578">
    <property type="entry name" value="AhpC-TSA"/>
    <property type="match status" value="1"/>
</dbReference>
<dbReference type="GO" id="GO:0016491">
    <property type="term" value="F:oxidoreductase activity"/>
    <property type="evidence" value="ECO:0007669"/>
    <property type="project" value="InterPro"/>
</dbReference>
<evidence type="ECO:0000256" key="1">
    <source>
        <dbReference type="SAM" id="Phobius"/>
    </source>
</evidence>
<reference evidence="4" key="1">
    <citation type="submission" date="2012-06" db="EMBL/GenBank/DDBJ databases">
        <title>Complete sequence of chromosome of Desulfomonile tiedjei DSM 6799.</title>
        <authorList>
            <person name="Lucas S."/>
            <person name="Copeland A."/>
            <person name="Lapidus A."/>
            <person name="Glavina del Rio T."/>
            <person name="Dalin E."/>
            <person name="Tice H."/>
            <person name="Bruce D."/>
            <person name="Goodwin L."/>
            <person name="Pitluck S."/>
            <person name="Peters L."/>
            <person name="Ovchinnikova G."/>
            <person name="Zeytun A."/>
            <person name="Lu M."/>
            <person name="Kyrpides N."/>
            <person name="Mavromatis K."/>
            <person name="Ivanova N."/>
            <person name="Brettin T."/>
            <person name="Detter J.C."/>
            <person name="Han C."/>
            <person name="Larimer F."/>
            <person name="Land M."/>
            <person name="Hauser L."/>
            <person name="Markowitz V."/>
            <person name="Cheng J.-F."/>
            <person name="Hugenholtz P."/>
            <person name="Woyke T."/>
            <person name="Wu D."/>
            <person name="Spring S."/>
            <person name="Schroeder M."/>
            <person name="Brambilla E."/>
            <person name="Klenk H.-P."/>
            <person name="Eisen J.A."/>
        </authorList>
    </citation>
    <scope>NUCLEOTIDE SEQUENCE [LARGE SCALE GENOMIC DNA]</scope>
    <source>
        <strain evidence="4">ATCC 49306 / DSM 6799 / DCB-1</strain>
    </source>
</reference>
<evidence type="ECO:0000259" key="2">
    <source>
        <dbReference type="PROSITE" id="PS51352"/>
    </source>
</evidence>
<evidence type="ECO:0000313" key="4">
    <source>
        <dbReference type="Proteomes" id="UP000006055"/>
    </source>
</evidence>
<sequence length="195" mass="21869">MDRSAADSGRTDVQATGYDVTMCALHNMRAHGSMVGFGWAVVICVLLSSCVSQKGADLGDRAPAFETRVLEGDSLIFNPVSGKVHLLYFWADWCPRCEDDFHLMEKLYQQWSNQANAPRFLAIDVGQSEEHVKNFVKRMKISFPICMDHDGKAARSYGVKGLPTYFLIDKQGAIRHIILGWAEEKTLLAEIEKIQ</sequence>
<dbReference type="eggNOG" id="COG0526">
    <property type="taxonomic scope" value="Bacteria"/>
</dbReference>
<keyword evidence="1" id="KW-0472">Membrane</keyword>
<feature type="domain" description="Thioredoxin" evidence="2">
    <location>
        <begin position="56"/>
        <end position="195"/>
    </location>
</feature>
<keyword evidence="1" id="KW-1133">Transmembrane helix</keyword>
<dbReference type="CDD" id="cd02966">
    <property type="entry name" value="TlpA_like_family"/>
    <property type="match status" value="1"/>
</dbReference>
<accession>I4C1F0</accession>
<dbReference type="PROSITE" id="PS51352">
    <property type="entry name" value="THIOREDOXIN_2"/>
    <property type="match status" value="1"/>
</dbReference>
<dbReference type="InterPro" id="IPR036249">
    <property type="entry name" value="Thioredoxin-like_sf"/>
</dbReference>
<dbReference type="GO" id="GO:0016209">
    <property type="term" value="F:antioxidant activity"/>
    <property type="evidence" value="ECO:0007669"/>
    <property type="project" value="InterPro"/>
</dbReference>
<feature type="transmembrane region" description="Helical" evidence="1">
    <location>
        <begin position="34"/>
        <end position="51"/>
    </location>
</feature>
<dbReference type="Proteomes" id="UP000006055">
    <property type="component" value="Chromosome"/>
</dbReference>
<protein>
    <submittedName>
        <fullName evidence="3">Peroxiredoxin</fullName>
    </submittedName>
</protein>
<dbReference type="InterPro" id="IPR000866">
    <property type="entry name" value="AhpC/TSA"/>
</dbReference>
<dbReference type="STRING" id="706587.Desti_0665"/>
<name>I4C1F0_DESTA</name>
<dbReference type="Gene3D" id="3.40.30.10">
    <property type="entry name" value="Glutaredoxin"/>
    <property type="match status" value="1"/>
</dbReference>
<proteinExistence type="predicted"/>
<dbReference type="EMBL" id="CP003360">
    <property type="protein sequence ID" value="AFM23391.1"/>
    <property type="molecule type" value="Genomic_DNA"/>
</dbReference>
<keyword evidence="1" id="KW-0812">Transmembrane</keyword>
<dbReference type="PANTHER" id="PTHR42852:SF13">
    <property type="entry name" value="PROTEIN DIPZ"/>
    <property type="match status" value="1"/>
</dbReference>
<dbReference type="AlphaFoldDB" id="I4C1F0"/>
<keyword evidence="4" id="KW-1185">Reference proteome</keyword>